<sequence length="183" mass="18748">MPDPAHRRCAVAATRVVAGGVLAAALVLGGPAAGAQTTTTTSDGTTTTANPLLVDGPAESAVADGATAQAADPAQDDGAVDGVADDDEVIEEDDEAEAKVRLVMFALIGVAVLLSGLTAYYWWYTSPGRQSASRGARSRPSAHRLERDAADGAPARRRRTASRSSDDDGGTVDPWPTDSTSTR</sequence>
<name>A0A5Q2RJJ9_9ACTN</name>
<evidence type="ECO:0000256" key="3">
    <source>
        <dbReference type="SAM" id="SignalP"/>
    </source>
</evidence>
<dbReference type="EMBL" id="CP045851">
    <property type="protein sequence ID" value="QGG95072.1"/>
    <property type="molecule type" value="Genomic_DNA"/>
</dbReference>
<feature type="region of interest" description="Disordered" evidence="1">
    <location>
        <begin position="128"/>
        <end position="183"/>
    </location>
</feature>
<protein>
    <submittedName>
        <fullName evidence="4">Uncharacterized protein</fullName>
    </submittedName>
</protein>
<reference evidence="4 5" key="1">
    <citation type="submission" date="2019-11" db="EMBL/GenBank/DDBJ databases">
        <authorList>
            <person name="He Y."/>
        </authorList>
    </citation>
    <scope>NUCLEOTIDE SEQUENCE [LARGE SCALE GENOMIC DNA]</scope>
    <source>
        <strain evidence="4 5">SCSIO 58843</strain>
    </source>
</reference>
<dbReference type="InterPro" id="IPR006311">
    <property type="entry name" value="TAT_signal"/>
</dbReference>
<feature type="transmembrane region" description="Helical" evidence="2">
    <location>
        <begin position="102"/>
        <end position="124"/>
    </location>
</feature>
<gene>
    <name evidence="4" type="ORF">GH723_08105</name>
</gene>
<dbReference type="RefSeq" id="WP_153759180.1">
    <property type="nucleotide sequence ID" value="NZ_CP045851.1"/>
</dbReference>
<proteinExistence type="predicted"/>
<dbReference type="AlphaFoldDB" id="A0A5Q2RJJ9"/>
<dbReference type="PROSITE" id="PS51318">
    <property type="entry name" value="TAT"/>
    <property type="match status" value="1"/>
</dbReference>
<keyword evidence="3" id="KW-0732">Signal</keyword>
<evidence type="ECO:0000313" key="5">
    <source>
        <dbReference type="Proteomes" id="UP000334019"/>
    </source>
</evidence>
<feature type="signal peptide" evidence="3">
    <location>
        <begin position="1"/>
        <end position="35"/>
    </location>
</feature>
<evidence type="ECO:0000256" key="1">
    <source>
        <dbReference type="SAM" id="MobiDB-lite"/>
    </source>
</evidence>
<dbReference type="KEGG" id="atq:GH723_08105"/>
<keyword evidence="2" id="KW-0472">Membrane</keyword>
<evidence type="ECO:0000256" key="2">
    <source>
        <dbReference type="SAM" id="Phobius"/>
    </source>
</evidence>
<keyword evidence="5" id="KW-1185">Reference proteome</keyword>
<feature type="chain" id="PRO_5024337288" evidence="3">
    <location>
        <begin position="36"/>
        <end position="183"/>
    </location>
</feature>
<organism evidence="4 5">
    <name type="scientific">Actinomarinicola tropica</name>
    <dbReference type="NCBI Taxonomy" id="2789776"/>
    <lineage>
        <taxon>Bacteria</taxon>
        <taxon>Bacillati</taxon>
        <taxon>Actinomycetota</taxon>
        <taxon>Acidimicrobiia</taxon>
        <taxon>Acidimicrobiales</taxon>
        <taxon>Iamiaceae</taxon>
        <taxon>Actinomarinicola</taxon>
    </lineage>
</organism>
<evidence type="ECO:0000313" key="4">
    <source>
        <dbReference type="EMBL" id="QGG95072.1"/>
    </source>
</evidence>
<dbReference type="Proteomes" id="UP000334019">
    <property type="component" value="Chromosome"/>
</dbReference>
<keyword evidence="2" id="KW-0812">Transmembrane</keyword>
<accession>A0A5Q2RJJ9</accession>
<keyword evidence="2" id="KW-1133">Transmembrane helix</keyword>